<feature type="region of interest" description="Disordered" evidence="9">
    <location>
        <begin position="338"/>
        <end position="390"/>
    </location>
</feature>
<feature type="compositionally biased region" description="Basic and acidic residues" evidence="9">
    <location>
        <begin position="860"/>
        <end position="871"/>
    </location>
</feature>
<dbReference type="InterPro" id="IPR000086">
    <property type="entry name" value="NUDIX_hydrolase_dom"/>
</dbReference>
<dbReference type="PANTHER" id="PTHR23114:SF17">
    <property type="entry name" value="M7GPPPN-MRNA HYDROLASE"/>
    <property type="match status" value="1"/>
</dbReference>
<comment type="subcellular location">
    <subcellularLocation>
        <location evidence="2">Cytoplasm</location>
    </subcellularLocation>
</comment>
<organism evidence="11 12">
    <name type="scientific">Daldinia eschscholtzii</name>
    <dbReference type="NCBI Taxonomy" id="292717"/>
    <lineage>
        <taxon>Eukaryota</taxon>
        <taxon>Fungi</taxon>
        <taxon>Dikarya</taxon>
        <taxon>Ascomycota</taxon>
        <taxon>Pezizomycotina</taxon>
        <taxon>Sordariomycetes</taxon>
        <taxon>Xylariomycetidae</taxon>
        <taxon>Xylariales</taxon>
        <taxon>Hypoxylaceae</taxon>
        <taxon>Daldinia</taxon>
    </lineage>
</organism>
<feature type="domain" description="Nudix hydrolase" evidence="10">
    <location>
        <begin position="95"/>
        <end position="228"/>
    </location>
</feature>
<evidence type="ECO:0000256" key="1">
    <source>
        <dbReference type="ARBA" id="ARBA00001936"/>
    </source>
</evidence>
<evidence type="ECO:0000256" key="6">
    <source>
        <dbReference type="ARBA" id="ARBA00022801"/>
    </source>
</evidence>
<proteinExistence type="inferred from homology"/>
<feature type="compositionally biased region" description="Polar residues" evidence="9">
    <location>
        <begin position="471"/>
        <end position="480"/>
    </location>
</feature>
<evidence type="ECO:0000313" key="12">
    <source>
        <dbReference type="Proteomes" id="UP001369815"/>
    </source>
</evidence>
<dbReference type="Proteomes" id="UP001369815">
    <property type="component" value="Unassembled WGS sequence"/>
</dbReference>
<evidence type="ECO:0000256" key="4">
    <source>
        <dbReference type="ARBA" id="ARBA00022490"/>
    </source>
</evidence>
<dbReference type="CDD" id="cd03672">
    <property type="entry name" value="NUDIX_Dcp2p_Nudt20"/>
    <property type="match status" value="1"/>
</dbReference>
<dbReference type="InterPro" id="IPR007722">
    <property type="entry name" value="DCP2_BoxA"/>
</dbReference>
<dbReference type="AlphaFoldDB" id="A0AAX6MJU7"/>
<dbReference type="SMART" id="SM01125">
    <property type="entry name" value="DCP2"/>
    <property type="match status" value="1"/>
</dbReference>
<dbReference type="GO" id="GO:0003723">
    <property type="term" value="F:RNA binding"/>
    <property type="evidence" value="ECO:0007669"/>
    <property type="project" value="UniProtKB-KW"/>
</dbReference>
<feature type="compositionally biased region" description="Polar residues" evidence="9">
    <location>
        <begin position="651"/>
        <end position="662"/>
    </location>
</feature>
<dbReference type="Gene3D" id="1.10.10.1050">
    <property type="entry name" value="Dcp2, box A domain"/>
    <property type="match status" value="1"/>
</dbReference>
<keyword evidence="6" id="KW-0378">Hydrolase</keyword>
<keyword evidence="7" id="KW-0694">RNA-binding</keyword>
<dbReference type="GO" id="GO:0000184">
    <property type="term" value="P:nuclear-transcribed mRNA catabolic process, nonsense-mediated decay"/>
    <property type="evidence" value="ECO:0007669"/>
    <property type="project" value="InterPro"/>
</dbReference>
<evidence type="ECO:0000256" key="7">
    <source>
        <dbReference type="ARBA" id="ARBA00022884"/>
    </source>
</evidence>
<dbReference type="PROSITE" id="PS51462">
    <property type="entry name" value="NUDIX"/>
    <property type="match status" value="1"/>
</dbReference>
<dbReference type="PANTHER" id="PTHR23114">
    <property type="entry name" value="M7GPPPN-MRNA HYDROLASE"/>
    <property type="match status" value="1"/>
</dbReference>
<dbReference type="Pfam" id="PF05026">
    <property type="entry name" value="DCP2"/>
    <property type="match status" value="1"/>
</dbReference>
<feature type="compositionally biased region" description="Polar residues" evidence="9">
    <location>
        <begin position="718"/>
        <end position="741"/>
    </location>
</feature>
<keyword evidence="8" id="KW-0464">Manganese</keyword>
<dbReference type="Gene3D" id="3.90.79.10">
    <property type="entry name" value="Nucleoside Triphosphate Pyrophosphohydrolase"/>
    <property type="match status" value="1"/>
</dbReference>
<dbReference type="SUPFAM" id="SSF55811">
    <property type="entry name" value="Nudix"/>
    <property type="match status" value="1"/>
</dbReference>
<evidence type="ECO:0000256" key="2">
    <source>
        <dbReference type="ARBA" id="ARBA00004496"/>
    </source>
</evidence>
<keyword evidence="4" id="KW-0963">Cytoplasm</keyword>
<gene>
    <name evidence="11" type="ORF">Daesc_005196</name>
</gene>
<comment type="caution">
    <text evidence="11">The sequence shown here is derived from an EMBL/GenBank/DDBJ whole genome shotgun (WGS) entry which is preliminary data.</text>
</comment>
<keyword evidence="12" id="KW-1185">Reference proteome</keyword>
<dbReference type="SUPFAM" id="SSF140586">
    <property type="entry name" value="Dcp2 domain-like"/>
    <property type="match status" value="1"/>
</dbReference>
<reference evidence="11 12" key="1">
    <citation type="journal article" date="2024" name="Front Chem Biol">
        <title>Unveiling the potential of Daldinia eschscholtzii MFLUCC 19-0629 through bioactivity and bioinformatics studies for enhanced sustainable agriculture production.</title>
        <authorList>
            <person name="Brooks S."/>
            <person name="Weaver J.A."/>
            <person name="Klomchit A."/>
            <person name="Alharthi S.A."/>
            <person name="Onlamun T."/>
            <person name="Nurani R."/>
            <person name="Vong T.K."/>
            <person name="Alberti F."/>
            <person name="Greco C."/>
        </authorList>
    </citation>
    <scope>NUCLEOTIDE SEQUENCE [LARGE SCALE GENOMIC DNA]</scope>
    <source>
        <strain evidence="11">MFLUCC 19-0629</strain>
    </source>
</reference>
<feature type="region of interest" description="Disordered" evidence="9">
    <location>
        <begin position="840"/>
        <end position="878"/>
    </location>
</feature>
<dbReference type="InterPro" id="IPR015797">
    <property type="entry name" value="NUDIX_hydrolase-like_dom_sf"/>
</dbReference>
<feature type="compositionally biased region" description="Polar residues" evidence="9">
    <location>
        <begin position="771"/>
        <end position="782"/>
    </location>
</feature>
<dbReference type="FunFam" id="1.10.10.1050:FF:000003">
    <property type="entry name" value="Decapping enzyme Dcp2, putative"/>
    <property type="match status" value="1"/>
</dbReference>
<feature type="region of interest" description="Disordered" evidence="9">
    <location>
        <begin position="692"/>
        <end position="796"/>
    </location>
</feature>
<dbReference type="Pfam" id="PF00293">
    <property type="entry name" value="NUDIX"/>
    <property type="match status" value="1"/>
</dbReference>
<evidence type="ECO:0000256" key="5">
    <source>
        <dbReference type="ARBA" id="ARBA00022723"/>
    </source>
</evidence>
<name>A0AAX6MJU7_9PEZI</name>
<dbReference type="GO" id="GO:0030145">
    <property type="term" value="F:manganese ion binding"/>
    <property type="evidence" value="ECO:0007669"/>
    <property type="project" value="InterPro"/>
</dbReference>
<feature type="compositionally biased region" description="Polar residues" evidence="9">
    <location>
        <begin position="749"/>
        <end position="763"/>
    </location>
</feature>
<dbReference type="InterPro" id="IPR036189">
    <property type="entry name" value="DCP2_BoxA_sf"/>
</dbReference>
<evidence type="ECO:0000256" key="9">
    <source>
        <dbReference type="SAM" id="MobiDB-lite"/>
    </source>
</evidence>
<evidence type="ECO:0000259" key="10">
    <source>
        <dbReference type="PROSITE" id="PS51462"/>
    </source>
</evidence>
<feature type="region of interest" description="Disordered" evidence="9">
    <location>
        <begin position="641"/>
        <end position="679"/>
    </location>
</feature>
<dbReference type="GO" id="GO:0000932">
    <property type="term" value="C:P-body"/>
    <property type="evidence" value="ECO:0007669"/>
    <property type="project" value="TreeGrafter"/>
</dbReference>
<comment type="similarity">
    <text evidence="3">Belongs to the Nudix hydrolase family. DCP2 subfamily.</text>
</comment>
<comment type="cofactor">
    <cofactor evidence="1">
        <name>Mn(2+)</name>
        <dbReference type="ChEBI" id="CHEBI:29035"/>
    </cofactor>
</comment>
<dbReference type="GO" id="GO:0140933">
    <property type="term" value="F:5'-(N(7)-methylguanosine 5'-triphospho)-[mRNA] hydrolase activity"/>
    <property type="evidence" value="ECO:0007669"/>
    <property type="project" value="InterPro"/>
</dbReference>
<dbReference type="InterPro" id="IPR020084">
    <property type="entry name" value="NUDIX_hydrolase_CS"/>
</dbReference>
<protein>
    <recommendedName>
        <fullName evidence="10">Nudix hydrolase domain-containing protein</fullName>
    </recommendedName>
</protein>
<evidence type="ECO:0000313" key="11">
    <source>
        <dbReference type="EMBL" id="KAK6952899.1"/>
    </source>
</evidence>
<dbReference type="EMBL" id="JBANMG010000005">
    <property type="protein sequence ID" value="KAK6952899.1"/>
    <property type="molecule type" value="Genomic_DNA"/>
</dbReference>
<accession>A0AAX6MJU7</accession>
<sequence>MAQDKMTLEDWLDDLCVRFIINLPREDLSSVARICFQIEEAQWFYEDFIRPLDPTLPSMSLRSFSLKMFQHCPLLASFSADIHIKAFEEFMQYKTRVPVRGAVMLNDNMDAAVLVRGYKKGASWSFPRGKINKDEDDLDCAIREVYEETGYDLREAGLVDKNEPVHPLEVTMHDQQVRLYVFRGVPEDTVFETRTRKEIGGIKWYKVEELPAYRKKKGAGKNGFGGPSNDKFYMVAPFMVQLRQWVMKQKKLDAQKLGHTGAHNHPHLYEENFTDDNIAHEPVQVPPAAGTNSEYIDSATKELQRLLKVKPPTQGLQILSPTSDQQAGQALLSLLRPKVSSDEEASRQAQGGNTRIPFDPSSTNAPEPVAPHHHRQHEQHVPAPGYSGVRYVDANPNVNYGAARLTGEVNPTVSYSQHRPRPHVNISTELPAPPPHPEQPRQSRNEPVQLVHPQPLPPQVQKAMLLRGMASSPQVTDNTAGQPGPPGVPQGNQYGTHGPQAHHYGVQGAYPDRMLPTELPAHPANLLNVLKGGATQPDVNQGLVPVPELSGQAANMPTAQNPQHHFSAPSNAFASQYEAAAMVSGLNNLSMNNGHAVSSGPGARPNLPTDKHRTDLLNMFKKTESSVSQNEADREIVPQRSARLGEGERQQWPSQPHSTAGSVRSAGHENNRPIQMNPETNLPYRALTILSRPQPGQQSPTQNRVASAAGSETGRHPATTSQLSHRSFNRGSPSYTNSSPRPYQLAPQRAQQFGRSSPRTYADSTHPYPYGTSQGSQHNPLSLLQGPPSASALPVPGSIQFRQDSTAEQKSALLSLFGKSPSNFEQNKGKEPVALDQFGASAAPRSRLGSVASSGGEGRQSLRGDGSRRESQAPLSSADRNFLLNFLENASNSARR</sequence>
<evidence type="ECO:0000256" key="3">
    <source>
        <dbReference type="ARBA" id="ARBA00005279"/>
    </source>
</evidence>
<feature type="region of interest" description="Disordered" evidence="9">
    <location>
        <begin position="412"/>
        <end position="454"/>
    </location>
</feature>
<dbReference type="FunFam" id="3.90.79.10:FF:000003">
    <property type="entry name" value="M7GpppN-mRNA hydrolase isoform 2"/>
    <property type="match status" value="1"/>
</dbReference>
<feature type="compositionally biased region" description="Polar residues" evidence="9">
    <location>
        <begin position="694"/>
        <end position="705"/>
    </location>
</feature>
<dbReference type="GO" id="GO:0000290">
    <property type="term" value="P:deadenylation-dependent decapping of nuclear-transcribed mRNA"/>
    <property type="evidence" value="ECO:0007669"/>
    <property type="project" value="InterPro"/>
</dbReference>
<dbReference type="PROSITE" id="PS00893">
    <property type="entry name" value="NUDIX_BOX"/>
    <property type="match status" value="1"/>
</dbReference>
<feature type="region of interest" description="Disordered" evidence="9">
    <location>
        <begin position="470"/>
        <end position="494"/>
    </location>
</feature>
<dbReference type="InterPro" id="IPR044099">
    <property type="entry name" value="Dcp2_NUDIX"/>
</dbReference>
<keyword evidence="5" id="KW-0479">Metal-binding</keyword>
<evidence type="ECO:0000256" key="8">
    <source>
        <dbReference type="ARBA" id="ARBA00023211"/>
    </source>
</evidence>